<sequence>MTTNNQHEISLESGLKVFTTLEPMDNATIACTSYAIMVETWFTFSAANFTRVSITWLLFAVSLLGNVFVLSSLRGDKKRCFIMFHLVLSNLAYTLFVMPLDAIWNTTMMWLAGDIACRLCQMMKQFGMYASSFMVVVIGTDRVIGILSPIPNDSQKQRGVVLVTVAWIASLLCSIPAGVIFSVVAISTCEEIPIYQCVDFNVVNTDLLPFYYIFTMCISFLVPLASTLVSYSLIVCEISKMKERDRVLMGRRNSVSTASIQKAKRKTIFMRTLLTFTFLICWTPYYGKGLHDWFVHYDNQEPPAPIDTAMYIAMYFNPVLQTLVFGIFLKQVRQNCYSKLLCSKPKMLSKKGRRRMSSSRGSFSSYATGTSQLLNSNNSRLSPSFVNSFPQNHFFNNP</sequence>
<keyword evidence="5 7" id="KW-0472">Membrane</keyword>
<protein>
    <recommendedName>
        <fullName evidence="8">G-protein coupled receptors family 1 profile domain-containing protein</fullName>
    </recommendedName>
</protein>
<dbReference type="Proteomes" id="UP001642483">
    <property type="component" value="Unassembled WGS sequence"/>
</dbReference>
<keyword evidence="10" id="KW-1185">Reference proteome</keyword>
<feature type="transmembrane region" description="Helical" evidence="7">
    <location>
        <begin position="80"/>
        <end position="100"/>
    </location>
</feature>
<dbReference type="SUPFAM" id="SSF81321">
    <property type="entry name" value="Family A G protein-coupled receptor-like"/>
    <property type="match status" value="1"/>
</dbReference>
<evidence type="ECO:0000256" key="4">
    <source>
        <dbReference type="ARBA" id="ARBA00022989"/>
    </source>
</evidence>
<evidence type="ECO:0000256" key="6">
    <source>
        <dbReference type="ARBA" id="ARBA00023170"/>
    </source>
</evidence>
<comment type="subcellular location">
    <subcellularLocation>
        <location evidence="1">Cell membrane</location>
        <topology evidence="1">Multi-pass membrane protein</topology>
    </subcellularLocation>
</comment>
<keyword evidence="4 7" id="KW-1133">Transmembrane helix</keyword>
<feature type="transmembrane region" description="Helical" evidence="7">
    <location>
        <begin position="128"/>
        <end position="147"/>
    </location>
</feature>
<keyword evidence="3 7" id="KW-0812">Transmembrane</keyword>
<feature type="transmembrane region" description="Helical" evidence="7">
    <location>
        <begin position="54"/>
        <end position="73"/>
    </location>
</feature>
<dbReference type="Pfam" id="PF00001">
    <property type="entry name" value="7tm_1"/>
    <property type="match status" value="1"/>
</dbReference>
<dbReference type="Gene3D" id="1.20.1070.10">
    <property type="entry name" value="Rhodopsin 7-helix transmembrane proteins"/>
    <property type="match status" value="1"/>
</dbReference>
<evidence type="ECO:0000256" key="1">
    <source>
        <dbReference type="ARBA" id="ARBA00004651"/>
    </source>
</evidence>
<feature type="transmembrane region" description="Helical" evidence="7">
    <location>
        <begin position="268"/>
        <end position="288"/>
    </location>
</feature>
<keyword evidence="2" id="KW-1003">Cell membrane</keyword>
<dbReference type="PROSITE" id="PS50262">
    <property type="entry name" value="G_PROTEIN_RECEP_F1_2"/>
    <property type="match status" value="1"/>
</dbReference>
<dbReference type="InterPro" id="IPR017452">
    <property type="entry name" value="GPCR_Rhodpsn_7TM"/>
</dbReference>
<feature type="transmembrane region" description="Helical" evidence="7">
    <location>
        <begin position="159"/>
        <end position="186"/>
    </location>
</feature>
<name>A0ABP0G0C4_CLALP</name>
<evidence type="ECO:0000259" key="8">
    <source>
        <dbReference type="PROSITE" id="PS50262"/>
    </source>
</evidence>
<evidence type="ECO:0000256" key="7">
    <source>
        <dbReference type="SAM" id="Phobius"/>
    </source>
</evidence>
<reference evidence="9 10" key="1">
    <citation type="submission" date="2024-02" db="EMBL/GenBank/DDBJ databases">
        <authorList>
            <person name="Daric V."/>
            <person name="Darras S."/>
        </authorList>
    </citation>
    <scope>NUCLEOTIDE SEQUENCE [LARGE SCALE GENOMIC DNA]</scope>
</reference>
<evidence type="ECO:0000256" key="3">
    <source>
        <dbReference type="ARBA" id="ARBA00022692"/>
    </source>
</evidence>
<dbReference type="PRINTS" id="PR00237">
    <property type="entry name" value="GPCRRHODOPSN"/>
</dbReference>
<comment type="caution">
    <text evidence="9">The sequence shown here is derived from an EMBL/GenBank/DDBJ whole genome shotgun (WGS) entry which is preliminary data.</text>
</comment>
<gene>
    <name evidence="9" type="ORF">CVLEPA_LOCUS16422</name>
</gene>
<feature type="transmembrane region" description="Helical" evidence="7">
    <location>
        <begin position="308"/>
        <end position="329"/>
    </location>
</feature>
<feature type="transmembrane region" description="Helical" evidence="7">
    <location>
        <begin position="210"/>
        <end position="236"/>
    </location>
</feature>
<keyword evidence="6" id="KW-0675">Receptor</keyword>
<accession>A0ABP0G0C4</accession>
<dbReference type="EMBL" id="CAWYQH010000099">
    <property type="protein sequence ID" value="CAK8685284.1"/>
    <property type="molecule type" value="Genomic_DNA"/>
</dbReference>
<dbReference type="PANTHER" id="PTHR24241:SF59">
    <property type="entry name" value="ADIPOKINETIC HORMONE RECEPTOR, ISOFORM C"/>
    <property type="match status" value="1"/>
</dbReference>
<dbReference type="InterPro" id="IPR000276">
    <property type="entry name" value="GPCR_Rhodpsn"/>
</dbReference>
<feature type="domain" description="G-protein coupled receptors family 1 profile" evidence="8">
    <location>
        <begin position="61"/>
        <end position="325"/>
    </location>
</feature>
<evidence type="ECO:0000313" key="10">
    <source>
        <dbReference type="Proteomes" id="UP001642483"/>
    </source>
</evidence>
<evidence type="ECO:0000256" key="2">
    <source>
        <dbReference type="ARBA" id="ARBA00022475"/>
    </source>
</evidence>
<proteinExistence type="predicted"/>
<dbReference type="PANTHER" id="PTHR24241">
    <property type="entry name" value="NEUROPEPTIDE RECEPTOR-RELATED G-PROTEIN COUPLED RECEPTOR"/>
    <property type="match status" value="1"/>
</dbReference>
<evidence type="ECO:0000256" key="5">
    <source>
        <dbReference type="ARBA" id="ARBA00023136"/>
    </source>
</evidence>
<organism evidence="9 10">
    <name type="scientific">Clavelina lepadiformis</name>
    <name type="common">Light-bulb sea squirt</name>
    <name type="synonym">Ascidia lepadiformis</name>
    <dbReference type="NCBI Taxonomy" id="159417"/>
    <lineage>
        <taxon>Eukaryota</taxon>
        <taxon>Metazoa</taxon>
        <taxon>Chordata</taxon>
        <taxon>Tunicata</taxon>
        <taxon>Ascidiacea</taxon>
        <taxon>Aplousobranchia</taxon>
        <taxon>Clavelinidae</taxon>
        <taxon>Clavelina</taxon>
    </lineage>
</organism>
<evidence type="ECO:0000313" key="9">
    <source>
        <dbReference type="EMBL" id="CAK8685284.1"/>
    </source>
</evidence>